<dbReference type="PANTHER" id="PTHR12998">
    <property type="entry name" value="TRNA:M(4)X MODIFICATION ENZYME TRM13 HOMOLOG"/>
    <property type="match status" value="1"/>
</dbReference>
<sequence length="445" mass="50580">MSESIQPKVPKFRLRGGLVVVENRPEKNPRDGFCNFWLDTKQRFCKLPILVAPYCSEHALGYSDQCTKKCSARPKPSPDYYEPNINWGQGYENDHAAPDPAVREASKTMTEEEFGVFARKVEHAYNVLLEGRDPPKQVLEYEPLNALLHPNRKWSRKHTQQIFSLLGHMNRRNLIQADSTWLELGAGRGEFSYMVLKALAEASGSFVLIDRGSFKFKDDRYFRYSTSSLQRLKADLKDVNFANMEALKSGRPIIAYSKHLCGVATDLSLRGLMAYVEALGPDHNLEGIVIACCCHQLCQYKTFVLPEFLEELRFSGAEYERLRLVTSWRVCGSKEDRDPCDAADADRDGEADGDDDNEQDDNAQVCQEHSCGVDQEDATSGAHWSGLNIKQRERLGYQAKRIIDMGRIRYLQQHGFDAELVEYADVSSTPENICIIATRRKESKE</sequence>
<evidence type="ECO:0000256" key="1">
    <source>
        <dbReference type="RuleBase" id="RU367103"/>
    </source>
</evidence>
<dbReference type="STRING" id="1806994.A0A507BRL1"/>
<gene>
    <name evidence="4" type="ORF">SmJEL517_g04975</name>
</gene>
<keyword evidence="5" id="KW-1185">Reference proteome</keyword>
<feature type="region of interest" description="Disordered" evidence="2">
    <location>
        <begin position="334"/>
        <end position="363"/>
    </location>
</feature>
<keyword evidence="1" id="KW-0863">Zinc-finger</keyword>
<dbReference type="Proteomes" id="UP000319731">
    <property type="component" value="Unassembled WGS sequence"/>
</dbReference>
<evidence type="ECO:0000313" key="5">
    <source>
        <dbReference type="Proteomes" id="UP000319731"/>
    </source>
</evidence>
<dbReference type="InterPro" id="IPR039044">
    <property type="entry name" value="Trm13"/>
</dbReference>
<comment type="catalytic activity">
    <reaction evidence="1">
        <text>cytidine(4) in tRNA(Pro) + S-adenosyl-L-methionine = 2'-O-methylcytidine(4) in tRNA(Pro) + S-adenosyl-L-homocysteine + H(+)</text>
        <dbReference type="Rhea" id="RHEA:32767"/>
        <dbReference type="Rhea" id="RHEA-COMP:10397"/>
        <dbReference type="Rhea" id="RHEA-COMP:10398"/>
        <dbReference type="ChEBI" id="CHEBI:15378"/>
        <dbReference type="ChEBI" id="CHEBI:57856"/>
        <dbReference type="ChEBI" id="CHEBI:59789"/>
        <dbReference type="ChEBI" id="CHEBI:74495"/>
        <dbReference type="ChEBI" id="CHEBI:82748"/>
        <dbReference type="EC" id="2.1.1.225"/>
    </reaction>
</comment>
<comment type="similarity">
    <text evidence="1">Belongs to the methyltransferase TRM13 family.</text>
</comment>
<dbReference type="OrthoDB" id="258806at2759"/>
<dbReference type="GeneID" id="42006200"/>
<dbReference type="EC" id="2.1.1.225" evidence="1"/>
<evidence type="ECO:0000259" key="3">
    <source>
        <dbReference type="Pfam" id="PF05206"/>
    </source>
</evidence>
<keyword evidence="1" id="KW-0862">Zinc</keyword>
<name>A0A507BRL1_9FUNG</name>
<dbReference type="RefSeq" id="XP_031023110.1">
    <property type="nucleotide sequence ID" value="XM_031170903.1"/>
</dbReference>
<protein>
    <recommendedName>
        <fullName evidence="1">tRNA:m(4)X modification enzyme TRM13</fullName>
        <ecNumber evidence="1">2.1.1.225</ecNumber>
    </recommendedName>
</protein>
<evidence type="ECO:0000313" key="4">
    <source>
        <dbReference type="EMBL" id="TPX31767.1"/>
    </source>
</evidence>
<keyword evidence="1" id="KW-0949">S-adenosyl-L-methionine</keyword>
<evidence type="ECO:0000256" key="2">
    <source>
        <dbReference type="SAM" id="MobiDB-lite"/>
    </source>
</evidence>
<dbReference type="InterPro" id="IPR007871">
    <property type="entry name" value="Methyltransferase_TRM13"/>
</dbReference>
<comment type="catalytic activity">
    <reaction evidence="1">
        <text>cytidine(4) in tRNA(Gly)(GCC) + S-adenosyl-L-methionine = 2'-O-methylcytidine(4) in tRNA(Gly)(GCC) + S-adenosyl-L-homocysteine + H(+)</text>
        <dbReference type="Rhea" id="RHEA:43192"/>
        <dbReference type="Rhea" id="RHEA-COMP:10399"/>
        <dbReference type="Rhea" id="RHEA-COMP:10400"/>
        <dbReference type="ChEBI" id="CHEBI:15378"/>
        <dbReference type="ChEBI" id="CHEBI:57856"/>
        <dbReference type="ChEBI" id="CHEBI:59789"/>
        <dbReference type="ChEBI" id="CHEBI:74495"/>
        <dbReference type="ChEBI" id="CHEBI:82748"/>
        <dbReference type="EC" id="2.1.1.225"/>
    </reaction>
</comment>
<keyword evidence="1" id="KW-0808">Transferase</keyword>
<comment type="function">
    <text evidence="1">tRNA methylase which 2'-O-methylates cytidine(4) in tRNA(Pro) and tRNA(Gly)(GCC), and adenosine(4) in tRNA(His).</text>
</comment>
<dbReference type="GO" id="GO:0030488">
    <property type="term" value="P:tRNA methylation"/>
    <property type="evidence" value="ECO:0007669"/>
    <property type="project" value="InterPro"/>
</dbReference>
<dbReference type="GO" id="GO:0008270">
    <property type="term" value="F:zinc ion binding"/>
    <property type="evidence" value="ECO:0007669"/>
    <property type="project" value="UniProtKB-KW"/>
</dbReference>
<feature type="compositionally biased region" description="Basic and acidic residues" evidence="2">
    <location>
        <begin position="334"/>
        <end position="350"/>
    </location>
</feature>
<organism evidence="4 5">
    <name type="scientific">Synchytrium microbalum</name>
    <dbReference type="NCBI Taxonomy" id="1806994"/>
    <lineage>
        <taxon>Eukaryota</taxon>
        <taxon>Fungi</taxon>
        <taxon>Fungi incertae sedis</taxon>
        <taxon>Chytridiomycota</taxon>
        <taxon>Chytridiomycota incertae sedis</taxon>
        <taxon>Chytridiomycetes</taxon>
        <taxon>Synchytriales</taxon>
        <taxon>Synchytriaceae</taxon>
        <taxon>Synchytrium</taxon>
    </lineage>
</organism>
<dbReference type="Pfam" id="PF05206">
    <property type="entry name" value="TRM13"/>
    <property type="match status" value="1"/>
</dbReference>
<comment type="catalytic activity">
    <reaction evidence="1">
        <text>adenosine(4) in tRNA(His) + S-adenosyl-L-methionine = 2'-O-methyladenosine(4) in tRNA(His) + S-adenosyl-L-homocysteine + H(+)</text>
        <dbReference type="Rhea" id="RHEA:43196"/>
        <dbReference type="Rhea" id="RHEA-COMP:10401"/>
        <dbReference type="Rhea" id="RHEA-COMP:10402"/>
        <dbReference type="ChEBI" id="CHEBI:15378"/>
        <dbReference type="ChEBI" id="CHEBI:57856"/>
        <dbReference type="ChEBI" id="CHEBI:59789"/>
        <dbReference type="ChEBI" id="CHEBI:74411"/>
        <dbReference type="ChEBI" id="CHEBI:74477"/>
        <dbReference type="EC" id="2.1.1.225"/>
    </reaction>
</comment>
<keyword evidence="1" id="KW-0479">Metal-binding</keyword>
<dbReference type="EMBL" id="QEAO01000039">
    <property type="protein sequence ID" value="TPX31767.1"/>
    <property type="molecule type" value="Genomic_DNA"/>
</dbReference>
<proteinExistence type="inferred from homology"/>
<reference evidence="4 5" key="1">
    <citation type="journal article" date="2019" name="Sci. Rep.">
        <title>Comparative genomics of chytrid fungi reveal insights into the obligate biotrophic and pathogenic lifestyle of Synchytrium endobioticum.</title>
        <authorList>
            <person name="van de Vossenberg B.T.L.H."/>
            <person name="Warris S."/>
            <person name="Nguyen H.D.T."/>
            <person name="van Gent-Pelzer M.P.E."/>
            <person name="Joly D.L."/>
            <person name="van de Geest H.C."/>
            <person name="Bonants P.J.M."/>
            <person name="Smith D.S."/>
            <person name="Levesque C.A."/>
            <person name="van der Lee T.A.J."/>
        </authorList>
    </citation>
    <scope>NUCLEOTIDE SEQUENCE [LARGE SCALE GENOMIC DNA]</scope>
    <source>
        <strain evidence="4 5">JEL517</strain>
    </source>
</reference>
<feature type="compositionally biased region" description="Acidic residues" evidence="2">
    <location>
        <begin position="351"/>
        <end position="361"/>
    </location>
</feature>
<keyword evidence="1" id="KW-0489">Methyltransferase</keyword>
<keyword evidence="1" id="KW-0819">tRNA processing</keyword>
<accession>A0A507BRL1</accession>
<comment type="caution">
    <text evidence="4">The sequence shown here is derived from an EMBL/GenBank/DDBJ whole genome shotgun (WGS) entry which is preliminary data.</text>
</comment>
<feature type="domain" description="Methyltransferase TRM13" evidence="3">
    <location>
        <begin position="161"/>
        <end position="437"/>
    </location>
</feature>
<dbReference type="PANTHER" id="PTHR12998:SF0">
    <property type="entry name" value="TRNA:M(4)X MODIFICATION ENZYME TRM13 HOMOLOG"/>
    <property type="match status" value="1"/>
</dbReference>
<dbReference type="AlphaFoldDB" id="A0A507BRL1"/>
<dbReference type="GO" id="GO:0106050">
    <property type="term" value="F:tRNA 2'-O-methyltransferase activity"/>
    <property type="evidence" value="ECO:0007669"/>
    <property type="project" value="UniProtKB-UniRule"/>
</dbReference>